<keyword evidence="3 5" id="KW-0808">Transferase</keyword>
<evidence type="ECO:0000256" key="1">
    <source>
        <dbReference type="ARBA" id="ARBA00006739"/>
    </source>
</evidence>
<dbReference type="AlphaFoldDB" id="I3VIP3"/>
<dbReference type="InterPro" id="IPR001173">
    <property type="entry name" value="Glyco_trans_2-like"/>
</dbReference>
<organism evidence="5">
    <name type="scientific">uncultured bacterium F41-01</name>
    <dbReference type="NCBI Taxonomy" id="1191437"/>
    <lineage>
        <taxon>Bacteria</taxon>
        <taxon>environmental samples</taxon>
    </lineage>
</organism>
<protein>
    <submittedName>
        <fullName evidence="5">Glycosyl transferase family 2</fullName>
    </submittedName>
</protein>
<accession>I3VIP3</accession>
<dbReference type="GO" id="GO:0016757">
    <property type="term" value="F:glycosyltransferase activity"/>
    <property type="evidence" value="ECO:0007669"/>
    <property type="project" value="UniProtKB-KW"/>
</dbReference>
<dbReference type="Gene3D" id="3.90.550.10">
    <property type="entry name" value="Spore Coat Polysaccharide Biosynthesis Protein SpsA, Chain A"/>
    <property type="match status" value="1"/>
</dbReference>
<evidence type="ECO:0000259" key="4">
    <source>
        <dbReference type="Pfam" id="PF00535"/>
    </source>
</evidence>
<dbReference type="PANTHER" id="PTHR43179">
    <property type="entry name" value="RHAMNOSYLTRANSFERASE WBBL"/>
    <property type="match status" value="1"/>
</dbReference>
<dbReference type="InterPro" id="IPR029044">
    <property type="entry name" value="Nucleotide-diphossugar_trans"/>
</dbReference>
<evidence type="ECO:0000256" key="3">
    <source>
        <dbReference type="ARBA" id="ARBA00022679"/>
    </source>
</evidence>
<evidence type="ECO:0000313" key="5">
    <source>
        <dbReference type="EMBL" id="AFK79249.1"/>
    </source>
</evidence>
<reference evidence="5" key="1">
    <citation type="submission" date="2012-04" db="EMBL/GenBank/DDBJ databases">
        <title>Characterization of mineral phosphate solubilization trait from soil metagenome.</title>
        <authorList>
            <person name="Chhabra S."/>
            <person name="Brazil D."/>
            <person name="Morrissey J."/>
            <person name="Burke J."/>
            <person name="O'Gara F."/>
            <person name="Dowling D."/>
        </authorList>
    </citation>
    <scope>NUCLEOTIDE SEQUENCE</scope>
</reference>
<keyword evidence="2" id="KW-0328">Glycosyltransferase</keyword>
<dbReference type="Pfam" id="PF00535">
    <property type="entry name" value="Glycos_transf_2"/>
    <property type="match status" value="1"/>
</dbReference>
<comment type="similarity">
    <text evidence="1">Belongs to the glycosyltransferase 2 family.</text>
</comment>
<evidence type="ECO:0000256" key="2">
    <source>
        <dbReference type="ARBA" id="ARBA00022676"/>
    </source>
</evidence>
<name>I3VIP3_9BACT</name>
<sequence>MVVASFRPGQVIDQCLKAILSQQGVSQFEVIVVDSSTDGTAERLRREFPTVDVVTLAQQTYQSEARNIGVARTQATFVAITDQDCIVPPDWLARLLAHHHAGSYAMVGGAIGNGTPKSSVGTASYLIEFNEFLPVGQPRSVTMIPHCNICIRREAFTTVGPFVVVPPGAEDQVYNFLLCQRGEHLLFDPTIVVTHLNRIDFSAFLRHQHLLGVGSAIARRTVAIPGQAFVRHRWLAYTLPLVRLMRTSGRLLHQDRSALLRYLSLLPFLLAGYMMWTKGFVSGLRQRLPSSPQVP</sequence>
<dbReference type="PANTHER" id="PTHR43179:SF12">
    <property type="entry name" value="GALACTOFURANOSYLTRANSFERASE GLFT2"/>
    <property type="match status" value="1"/>
</dbReference>
<dbReference type="EMBL" id="JQ970528">
    <property type="protein sequence ID" value="AFK79249.1"/>
    <property type="molecule type" value="Genomic_DNA"/>
</dbReference>
<proteinExistence type="inferred from homology"/>
<dbReference type="SUPFAM" id="SSF53448">
    <property type="entry name" value="Nucleotide-diphospho-sugar transferases"/>
    <property type="match status" value="1"/>
</dbReference>
<feature type="domain" description="Glycosyltransferase 2-like" evidence="4">
    <location>
        <begin position="3"/>
        <end position="157"/>
    </location>
</feature>